<protein>
    <submittedName>
        <fullName evidence="1">Uncharacterized protein</fullName>
    </submittedName>
</protein>
<dbReference type="OrthoDB" id="131979at2157"/>
<dbReference type="AlphaFoldDB" id="A0A285GBJ0"/>
<dbReference type="RefSeq" id="WP_096712863.1">
    <property type="nucleotide sequence ID" value="NZ_OBDR01000012.1"/>
</dbReference>
<dbReference type="EMBL" id="OBDR01000012">
    <property type="protein sequence ID" value="SNY20952.1"/>
    <property type="molecule type" value="Genomic_DNA"/>
</dbReference>
<reference evidence="1" key="2">
    <citation type="submission" date="2017-09" db="EMBL/GenBank/DDBJ databases">
        <authorList>
            <person name="Ehlers B."/>
            <person name="Leendertz F.H."/>
        </authorList>
    </citation>
    <scope>NUCLEOTIDE SEQUENCE [LARGE SCALE GENOMIC DNA]</scope>
    <source>
        <strain evidence="1">WG-1MB</strain>
    </source>
</reference>
<organism evidence="1 3">
    <name type="scientific">Methanohalophilus euhalobius</name>
    <dbReference type="NCBI Taxonomy" id="51203"/>
    <lineage>
        <taxon>Archaea</taxon>
        <taxon>Methanobacteriati</taxon>
        <taxon>Methanobacteriota</taxon>
        <taxon>Stenosarchaea group</taxon>
        <taxon>Methanomicrobia</taxon>
        <taxon>Methanosarcinales</taxon>
        <taxon>Methanosarcinaceae</taxon>
        <taxon>Methanohalophilus</taxon>
    </lineage>
</organism>
<reference evidence="2 4" key="3">
    <citation type="submission" date="2019-03" db="EMBL/GenBank/DDBJ databases">
        <title>Subsurface microbial communities from deep shales in Ohio and West Virginia, USA.</title>
        <authorList>
            <person name="Wrighton K."/>
        </authorList>
    </citation>
    <scope>NUCLEOTIDE SEQUENCE [LARGE SCALE GENOMIC DNA]</scope>
    <source>
        <strain evidence="2 4">WG1_MB</strain>
    </source>
</reference>
<name>A0A285GBJ0_9EURY</name>
<keyword evidence="3" id="KW-1185">Reference proteome</keyword>
<evidence type="ECO:0000313" key="4">
    <source>
        <dbReference type="Proteomes" id="UP000295404"/>
    </source>
</evidence>
<proteinExistence type="predicted"/>
<evidence type="ECO:0000313" key="1">
    <source>
        <dbReference type="EMBL" id="SNY20952.1"/>
    </source>
</evidence>
<dbReference type="EMBL" id="SMMS01000001">
    <property type="protein sequence ID" value="TCL12086.1"/>
    <property type="molecule type" value="Genomic_DNA"/>
</dbReference>
<accession>A0A285GBJ0</accession>
<dbReference type="Proteomes" id="UP000217726">
    <property type="component" value="Unassembled WGS sequence"/>
</dbReference>
<dbReference type="Proteomes" id="UP000295404">
    <property type="component" value="Unassembled WGS sequence"/>
</dbReference>
<evidence type="ECO:0000313" key="3">
    <source>
        <dbReference type="Proteomes" id="UP000217726"/>
    </source>
</evidence>
<reference evidence="3" key="1">
    <citation type="submission" date="2017-09" db="EMBL/GenBank/DDBJ databases">
        <authorList>
            <person name="Varghese N."/>
            <person name="Submissions S."/>
        </authorList>
    </citation>
    <scope>NUCLEOTIDE SEQUENCE [LARGE SCALE GENOMIC DNA]</scope>
    <source>
        <strain evidence="3">WG-1MB</strain>
    </source>
</reference>
<sequence>MSKIMNSLILCLILCSTVIYSGCISNQTEEKKVTELTDIDQHIITKVSVRNGMSGDLSTTNDRVKIEKLISQLDRYSLEEKGNQEPMFGYRYSIKFYSGSSKISNIVIVDSKIMQVDEVYYDVIDLPLDITTIDKIVGSM</sequence>
<evidence type="ECO:0000313" key="2">
    <source>
        <dbReference type="EMBL" id="TCL12086.1"/>
    </source>
</evidence>
<gene>
    <name evidence="2" type="ORF">C7960_1299</name>
    <name evidence="1" type="ORF">SAMN06295989_11225</name>
</gene>